<evidence type="ECO:0000313" key="15">
    <source>
        <dbReference type="Proteomes" id="UP001107558"/>
    </source>
</evidence>
<dbReference type="EMBL" id="JADBJN010000001">
    <property type="protein sequence ID" value="KAG5681288.1"/>
    <property type="molecule type" value="Genomic_DNA"/>
</dbReference>
<evidence type="ECO:0000256" key="9">
    <source>
        <dbReference type="ARBA" id="ARBA00068096"/>
    </source>
</evidence>
<keyword evidence="5 11" id="KW-0378">Hydrolase</keyword>
<dbReference type="InterPro" id="IPR050127">
    <property type="entry name" value="Serine_Proteases_S1"/>
</dbReference>
<name>A0A9J6CHF7_POLVA</name>
<dbReference type="Pfam" id="PF00089">
    <property type="entry name" value="Trypsin"/>
    <property type="match status" value="1"/>
</dbReference>
<evidence type="ECO:0000256" key="2">
    <source>
        <dbReference type="ARBA" id="ARBA00022525"/>
    </source>
</evidence>
<keyword evidence="2" id="KW-0964">Secreted</keyword>
<dbReference type="FunFam" id="2.40.10.10:FF:000038">
    <property type="entry name" value="Serine protease"/>
    <property type="match status" value="1"/>
</dbReference>
<evidence type="ECO:0000256" key="3">
    <source>
        <dbReference type="ARBA" id="ARBA00022670"/>
    </source>
</evidence>
<evidence type="ECO:0000256" key="1">
    <source>
        <dbReference type="ARBA" id="ARBA00004613"/>
    </source>
</evidence>
<evidence type="ECO:0000256" key="10">
    <source>
        <dbReference type="ARBA" id="ARBA00076468"/>
    </source>
</evidence>
<dbReference type="InterPro" id="IPR022700">
    <property type="entry name" value="CLIP"/>
</dbReference>
<keyword evidence="7" id="KW-1015">Disulfide bond</keyword>
<feature type="chain" id="PRO_5039951399" description="Phenoloxidase-activating factor 2" evidence="12">
    <location>
        <begin position="28"/>
        <end position="388"/>
    </location>
</feature>
<dbReference type="OrthoDB" id="5918597at2759"/>
<accession>A0A9J6CHF7</accession>
<evidence type="ECO:0000313" key="14">
    <source>
        <dbReference type="EMBL" id="KAG5681288.1"/>
    </source>
</evidence>
<dbReference type="InterPro" id="IPR009003">
    <property type="entry name" value="Peptidase_S1_PA"/>
</dbReference>
<comment type="subcellular location">
    <subcellularLocation>
        <location evidence="1">Secreted</location>
    </subcellularLocation>
</comment>
<comment type="caution">
    <text evidence="14">The sequence shown here is derived from an EMBL/GenBank/DDBJ whole genome shotgun (WGS) entry which is preliminary data.</text>
</comment>
<dbReference type="GO" id="GO:0005615">
    <property type="term" value="C:extracellular space"/>
    <property type="evidence" value="ECO:0007669"/>
    <property type="project" value="TreeGrafter"/>
</dbReference>
<evidence type="ECO:0000256" key="8">
    <source>
        <dbReference type="ARBA" id="ARBA00024195"/>
    </source>
</evidence>
<sequence length="388" mass="43108">MASLKVQVLIAACVITICMSLITSSGAQTNDGVGTQRMLSLNLRQPNKNYQVCTTPSGKAGHCKHIRHCMTSDIKSNFWKLLDYFCVIERSAIGICCPDEISERNGQIAVDLPASGNDHVEAWQVQDEETDQTNANDDEEQERGCGIATKQFPKITGGRPADPQEYPWMAALITSRKATGAFCGGVLITDRHVLSAAHCSNRIKIQDLYVRLGEYSFEAANETRSRDFRVEEIRQHVDFDMATYENDIALLKILRAAVFNSYIWPICMPPMSDTYEGKNGVVIGWGTQFFGGPHSSILMEVTVPIWKNEDCQKKYAHRIHDSVLCAGDTNLDSCQGDSGGPLMIQLPNGRWTVIGIVSWGVKCGESTHPGIYTRVSKYIEWIIENATF</sequence>
<evidence type="ECO:0000256" key="5">
    <source>
        <dbReference type="ARBA" id="ARBA00022801"/>
    </source>
</evidence>
<dbReference type="Proteomes" id="UP001107558">
    <property type="component" value="Chromosome 1"/>
</dbReference>
<dbReference type="InterPro" id="IPR001254">
    <property type="entry name" value="Trypsin_dom"/>
</dbReference>
<feature type="domain" description="Peptidase S1" evidence="13">
    <location>
        <begin position="155"/>
        <end position="387"/>
    </location>
</feature>
<dbReference type="Gene3D" id="2.40.10.10">
    <property type="entry name" value="Trypsin-like serine proteases"/>
    <property type="match status" value="1"/>
</dbReference>
<dbReference type="SMART" id="SM00020">
    <property type="entry name" value="Tryp_SPc"/>
    <property type="match status" value="1"/>
</dbReference>
<dbReference type="CDD" id="cd00190">
    <property type="entry name" value="Tryp_SPc"/>
    <property type="match status" value="1"/>
</dbReference>
<dbReference type="PANTHER" id="PTHR24264">
    <property type="entry name" value="TRYPSIN-RELATED"/>
    <property type="match status" value="1"/>
</dbReference>
<evidence type="ECO:0000256" key="12">
    <source>
        <dbReference type="SAM" id="SignalP"/>
    </source>
</evidence>
<keyword evidence="3 11" id="KW-0645">Protease</keyword>
<evidence type="ECO:0000256" key="4">
    <source>
        <dbReference type="ARBA" id="ARBA00022729"/>
    </source>
</evidence>
<keyword evidence="4 12" id="KW-0732">Signal</keyword>
<reference evidence="14" key="1">
    <citation type="submission" date="2021-03" db="EMBL/GenBank/DDBJ databases">
        <title>Chromosome level genome of the anhydrobiotic midge Polypedilum vanderplanki.</title>
        <authorList>
            <person name="Yoshida Y."/>
            <person name="Kikawada T."/>
            <person name="Gusev O."/>
        </authorList>
    </citation>
    <scope>NUCLEOTIDE SEQUENCE</scope>
    <source>
        <strain evidence="14">NIAS01</strain>
        <tissue evidence="14">Whole body or cell culture</tissue>
    </source>
</reference>
<feature type="signal peptide" evidence="12">
    <location>
        <begin position="1"/>
        <end position="27"/>
    </location>
</feature>
<dbReference type="InterPro" id="IPR043504">
    <property type="entry name" value="Peptidase_S1_PA_chymotrypsin"/>
</dbReference>
<dbReference type="PROSITE" id="PS50240">
    <property type="entry name" value="TRYPSIN_DOM"/>
    <property type="match status" value="1"/>
</dbReference>
<dbReference type="PRINTS" id="PR00722">
    <property type="entry name" value="CHYMOTRYPSIN"/>
</dbReference>
<protein>
    <recommendedName>
        <fullName evidence="9">Phenoloxidase-activating factor 2</fullName>
    </recommendedName>
    <alternativeName>
        <fullName evidence="10">Prophenoloxidase-activating factor II</fullName>
    </alternativeName>
</protein>
<dbReference type="AlphaFoldDB" id="A0A9J6CHF7"/>
<evidence type="ECO:0000256" key="7">
    <source>
        <dbReference type="ARBA" id="ARBA00023157"/>
    </source>
</evidence>
<dbReference type="InterPro" id="IPR001314">
    <property type="entry name" value="Peptidase_S1A"/>
</dbReference>
<dbReference type="InterPro" id="IPR033116">
    <property type="entry name" value="TRYPSIN_SER"/>
</dbReference>
<evidence type="ECO:0000256" key="6">
    <source>
        <dbReference type="ARBA" id="ARBA00022825"/>
    </source>
</evidence>
<keyword evidence="15" id="KW-1185">Reference proteome</keyword>
<dbReference type="GO" id="GO:0004252">
    <property type="term" value="F:serine-type endopeptidase activity"/>
    <property type="evidence" value="ECO:0007669"/>
    <property type="project" value="InterPro"/>
</dbReference>
<dbReference type="PROSITE" id="PS00134">
    <property type="entry name" value="TRYPSIN_HIS"/>
    <property type="match status" value="1"/>
</dbReference>
<keyword evidence="6 11" id="KW-0720">Serine protease</keyword>
<gene>
    <name evidence="14" type="ORF">PVAND_010739</name>
</gene>
<dbReference type="SUPFAM" id="SSF50494">
    <property type="entry name" value="Trypsin-like serine proteases"/>
    <property type="match status" value="1"/>
</dbReference>
<dbReference type="InterPro" id="IPR018114">
    <property type="entry name" value="TRYPSIN_HIS"/>
</dbReference>
<dbReference type="PANTHER" id="PTHR24264:SF54">
    <property type="entry name" value="PEPTIDASE S1 DOMAIN-CONTAINING PROTEIN"/>
    <property type="match status" value="1"/>
</dbReference>
<evidence type="ECO:0000259" key="13">
    <source>
        <dbReference type="PROSITE" id="PS50240"/>
    </source>
</evidence>
<dbReference type="GO" id="GO:0006508">
    <property type="term" value="P:proteolysis"/>
    <property type="evidence" value="ECO:0007669"/>
    <property type="project" value="UniProtKB-KW"/>
</dbReference>
<proteinExistence type="inferred from homology"/>
<comment type="similarity">
    <text evidence="8">Belongs to the peptidase S1 family. CLIP subfamily.</text>
</comment>
<evidence type="ECO:0000256" key="11">
    <source>
        <dbReference type="RuleBase" id="RU363034"/>
    </source>
</evidence>
<dbReference type="SMART" id="SM00680">
    <property type="entry name" value="CLIP"/>
    <property type="match status" value="1"/>
</dbReference>
<organism evidence="14 15">
    <name type="scientific">Polypedilum vanderplanki</name>
    <name type="common">Sleeping chironomid midge</name>
    <dbReference type="NCBI Taxonomy" id="319348"/>
    <lineage>
        <taxon>Eukaryota</taxon>
        <taxon>Metazoa</taxon>
        <taxon>Ecdysozoa</taxon>
        <taxon>Arthropoda</taxon>
        <taxon>Hexapoda</taxon>
        <taxon>Insecta</taxon>
        <taxon>Pterygota</taxon>
        <taxon>Neoptera</taxon>
        <taxon>Endopterygota</taxon>
        <taxon>Diptera</taxon>
        <taxon>Nematocera</taxon>
        <taxon>Chironomoidea</taxon>
        <taxon>Chironomidae</taxon>
        <taxon>Chironominae</taxon>
        <taxon>Polypedilum</taxon>
        <taxon>Polypedilum</taxon>
    </lineage>
</organism>
<dbReference type="PROSITE" id="PS00135">
    <property type="entry name" value="TRYPSIN_SER"/>
    <property type="match status" value="1"/>
</dbReference>